<dbReference type="AlphaFoldDB" id="M7X3L2"/>
<dbReference type="InParanoid" id="M7X3L2"/>
<gene>
    <name evidence="1" type="ORF">C943_01337</name>
</gene>
<proteinExistence type="predicted"/>
<evidence type="ECO:0000313" key="1">
    <source>
        <dbReference type="EMBL" id="EMS32075.1"/>
    </source>
</evidence>
<dbReference type="Proteomes" id="UP000010953">
    <property type="component" value="Unassembled WGS sequence"/>
</dbReference>
<comment type="caution">
    <text evidence="1">The sequence shown here is derived from an EMBL/GenBank/DDBJ whole genome shotgun (WGS) entry which is preliminary data.</text>
</comment>
<dbReference type="RefSeq" id="WP_008629144.1">
    <property type="nucleotide sequence ID" value="NZ_AMZY02000014.1"/>
</dbReference>
<keyword evidence="2" id="KW-1185">Reference proteome</keyword>
<accession>M7X3L2</accession>
<name>M7X3L2_9BACT</name>
<organism evidence="1 2">
    <name type="scientific">Mariniradius saccharolyticus AK6</name>
    <dbReference type="NCBI Taxonomy" id="1239962"/>
    <lineage>
        <taxon>Bacteria</taxon>
        <taxon>Pseudomonadati</taxon>
        <taxon>Bacteroidota</taxon>
        <taxon>Cytophagia</taxon>
        <taxon>Cytophagales</taxon>
        <taxon>Cyclobacteriaceae</taxon>
        <taxon>Mariniradius</taxon>
    </lineage>
</organism>
<dbReference type="EMBL" id="AMZY02000014">
    <property type="protein sequence ID" value="EMS32075.1"/>
    <property type="molecule type" value="Genomic_DNA"/>
</dbReference>
<evidence type="ECO:0000313" key="2">
    <source>
        <dbReference type="Proteomes" id="UP000010953"/>
    </source>
</evidence>
<reference evidence="1" key="1">
    <citation type="submission" date="2013-01" db="EMBL/GenBank/DDBJ databases">
        <title>Genome assembly of Mariniradius saccharolyticus AK6.</title>
        <authorList>
            <person name="Vaidya B."/>
            <person name="Khatri I."/>
            <person name="Tanuku N.R.S."/>
            <person name="Subramanian S."/>
            <person name="Pinnaka A."/>
        </authorList>
    </citation>
    <scope>NUCLEOTIDE SEQUENCE [LARGE SCALE GENOMIC DNA]</scope>
    <source>
        <strain evidence="1">AK6</strain>
    </source>
</reference>
<sequence>MKKPRKISLLFDPSKSITVNYSLYPIFKSKLADEFSFIDSRKYDIRKDTNEHLVVFAKYFGNLSPDEQSSLIEKAKNKYQKVCFFDDLDGSEIQFFKYFDDFDLYFKKQIYSDLSSYTRRFNGNKLFIDFYRSRFEFEIKSNSKYDGQYLGDSKNLGKIRLCWNIGIGDYFSNRSKLIRILFPIVGPNIIGKLMGNFPSAPGNDVQRIKKCQARFGVNERRKHIDIQRKILLEKVDGNDMFLSGKLDPKLYQKEIRKISAVLSPFGYGEVCFRDFEAILNSAVLVKPDMSHLNTWPNVFKPMETFLPIAWDGSNLISQVQDLLTNEKLAKDLSRNAYQELSLSFGQIDEKVKEFKTLILE</sequence>
<protein>
    <submittedName>
        <fullName evidence="1">Uncharacterized protein</fullName>
    </submittedName>
</protein>
<dbReference type="OrthoDB" id="7052726at2"/>
<dbReference type="eggNOG" id="ENOG5032V2S">
    <property type="taxonomic scope" value="Bacteria"/>
</dbReference>